<evidence type="ECO:0000313" key="3">
    <source>
        <dbReference type="EMBL" id="KAF2231583.1"/>
    </source>
</evidence>
<dbReference type="OrthoDB" id="4840035at2759"/>
<dbReference type="InterPro" id="IPR056125">
    <property type="entry name" value="DUF7708"/>
</dbReference>
<reference evidence="3" key="1">
    <citation type="journal article" date="2020" name="Stud. Mycol.">
        <title>101 Dothideomycetes genomes: a test case for predicting lifestyles and emergence of pathogens.</title>
        <authorList>
            <person name="Haridas S."/>
            <person name="Albert R."/>
            <person name="Binder M."/>
            <person name="Bloem J."/>
            <person name="Labutti K."/>
            <person name="Salamov A."/>
            <person name="Andreopoulos B."/>
            <person name="Baker S."/>
            <person name="Barry K."/>
            <person name="Bills G."/>
            <person name="Bluhm B."/>
            <person name="Cannon C."/>
            <person name="Castanera R."/>
            <person name="Culley D."/>
            <person name="Daum C."/>
            <person name="Ezra D."/>
            <person name="Gonzalez J."/>
            <person name="Henrissat B."/>
            <person name="Kuo A."/>
            <person name="Liang C."/>
            <person name="Lipzen A."/>
            <person name="Lutzoni F."/>
            <person name="Magnuson J."/>
            <person name="Mondo S."/>
            <person name="Nolan M."/>
            <person name="Ohm R."/>
            <person name="Pangilinan J."/>
            <person name="Park H.-J."/>
            <person name="Ramirez L."/>
            <person name="Alfaro M."/>
            <person name="Sun H."/>
            <person name="Tritt A."/>
            <person name="Yoshinaga Y."/>
            <person name="Zwiers L.-H."/>
            <person name="Turgeon B."/>
            <person name="Goodwin S."/>
            <person name="Spatafora J."/>
            <person name="Crous P."/>
            <person name="Grigoriev I."/>
        </authorList>
    </citation>
    <scope>NUCLEOTIDE SEQUENCE</scope>
    <source>
        <strain evidence="3">Tuck. ex Michener</strain>
    </source>
</reference>
<feature type="domain" description="DUF7708" evidence="2">
    <location>
        <begin position="137"/>
        <end position="279"/>
    </location>
</feature>
<protein>
    <recommendedName>
        <fullName evidence="2">DUF7708 domain-containing protein</fullName>
    </recommendedName>
</protein>
<sequence length="627" mass="71469">MSETRAEREGYAVARRFADELDETSDLSRETRLASIREIIEKNEKDTADLEQDYGTLRGNPRNFDAAQVARDELRKCCEHFVASQKESKWILKRKSAKIRANERLQEYIDQDIDEVKLMVYGLDTNWKENHQGAYKNFSQICDVLASHKDVFAIFPSQNIYTSVLCGSISMLVQAAVNHEQIADTISTTLAEISDRAIQCKKYLHSARTSEMERRLSSIYSKVFAYYREIMSWYLAPKVERFFKSFNDKVNDQFGKMSQAIKTDIELLKNEADAAHMAMTRSSLMAHKYTMEGLQVVDDKIDRIGETLRQQRRDSYRDFQKGYETGQAMFQTFLATFEKVTLTGPNGEVTLSKPGEQLLRAATPEMLAPASQSSTEISRDQALLAARHLKEFIVGDSGVSYLAHSQTRLIDGAITFQLKQWLELPNKSQSLWMYGRIESQFDSTMRDASLAMISTAFQAKAPFISHVCERPHQTDLGTGQTADKAGLLGLVYSLIHQLLEFDIQNQKLPLSADRLEKLDGSSSCWNESLNLLQTLLDATPHLRYCIIHGLNIFEWSDGADWCVQLVDVLLRHQEQQDVTFSILFTTAGQSRILTMIPFENRYESTRSVKDTSIRGERLEASPAHRRA</sequence>
<dbReference type="AlphaFoldDB" id="A0A6A6H1X8"/>
<evidence type="ECO:0000259" key="2">
    <source>
        <dbReference type="Pfam" id="PF24809"/>
    </source>
</evidence>
<evidence type="ECO:0000256" key="1">
    <source>
        <dbReference type="SAM" id="MobiDB-lite"/>
    </source>
</evidence>
<dbReference type="EMBL" id="ML991825">
    <property type="protein sequence ID" value="KAF2231583.1"/>
    <property type="molecule type" value="Genomic_DNA"/>
</dbReference>
<gene>
    <name evidence="3" type="ORF">EV356DRAFT_535412</name>
</gene>
<evidence type="ECO:0000313" key="4">
    <source>
        <dbReference type="Proteomes" id="UP000800092"/>
    </source>
</evidence>
<feature type="region of interest" description="Disordered" evidence="1">
    <location>
        <begin position="607"/>
        <end position="627"/>
    </location>
</feature>
<keyword evidence="4" id="KW-1185">Reference proteome</keyword>
<accession>A0A6A6H1X8</accession>
<dbReference type="Pfam" id="PF24809">
    <property type="entry name" value="DUF7708"/>
    <property type="match status" value="1"/>
</dbReference>
<proteinExistence type="predicted"/>
<name>A0A6A6H1X8_VIRVR</name>
<dbReference type="Proteomes" id="UP000800092">
    <property type="component" value="Unassembled WGS sequence"/>
</dbReference>
<feature type="compositionally biased region" description="Basic and acidic residues" evidence="1">
    <location>
        <begin position="607"/>
        <end position="619"/>
    </location>
</feature>
<organism evidence="3 4">
    <name type="scientific">Viridothelium virens</name>
    <name type="common">Speckled blister lichen</name>
    <name type="synonym">Trypethelium virens</name>
    <dbReference type="NCBI Taxonomy" id="1048519"/>
    <lineage>
        <taxon>Eukaryota</taxon>
        <taxon>Fungi</taxon>
        <taxon>Dikarya</taxon>
        <taxon>Ascomycota</taxon>
        <taxon>Pezizomycotina</taxon>
        <taxon>Dothideomycetes</taxon>
        <taxon>Dothideomycetes incertae sedis</taxon>
        <taxon>Trypetheliales</taxon>
        <taxon>Trypetheliaceae</taxon>
        <taxon>Viridothelium</taxon>
    </lineage>
</organism>